<evidence type="ECO:0000256" key="1">
    <source>
        <dbReference type="SAM" id="Phobius"/>
    </source>
</evidence>
<keyword evidence="1" id="KW-1133">Transmembrane helix</keyword>
<feature type="transmembrane region" description="Helical" evidence="1">
    <location>
        <begin position="12"/>
        <end position="31"/>
    </location>
</feature>
<organism evidence="2 3">
    <name type="scientific">Noviluteimonas gilva</name>
    <dbReference type="NCBI Taxonomy" id="2682097"/>
    <lineage>
        <taxon>Bacteria</taxon>
        <taxon>Pseudomonadati</taxon>
        <taxon>Pseudomonadota</taxon>
        <taxon>Gammaproteobacteria</taxon>
        <taxon>Lysobacterales</taxon>
        <taxon>Lysobacteraceae</taxon>
        <taxon>Noviluteimonas</taxon>
    </lineage>
</organism>
<dbReference type="AlphaFoldDB" id="A0A7C9M0X1"/>
<reference evidence="2 3" key="1">
    <citation type="submission" date="2019-12" db="EMBL/GenBank/DDBJ databases">
        <authorList>
            <person name="Xu J."/>
        </authorList>
    </citation>
    <scope>NUCLEOTIDE SEQUENCE [LARGE SCALE GENOMIC DNA]</scope>
    <source>
        <strain evidence="2 3">HX-5-24</strain>
    </source>
</reference>
<keyword evidence="1" id="KW-0812">Transmembrane</keyword>
<sequence length="137" mass="13957">MASQEIGHSPWMGAALALIGSTGIAAAWVAASMVTSSQAGWMAVLAALDAAWLLRLGRTPSGWTRMAIGVAATLLAVVLAQWGIVAAHLSGMLGLGLGETITKLGPSLAWSLTHLANTPADWAWIAVGVFVAAIASR</sequence>
<dbReference type="EMBL" id="WOXT01000001">
    <property type="protein sequence ID" value="MUV13908.1"/>
    <property type="molecule type" value="Genomic_DNA"/>
</dbReference>
<evidence type="ECO:0000313" key="3">
    <source>
        <dbReference type="Proteomes" id="UP000479692"/>
    </source>
</evidence>
<dbReference type="Proteomes" id="UP000479692">
    <property type="component" value="Unassembled WGS sequence"/>
</dbReference>
<feature type="transmembrane region" description="Helical" evidence="1">
    <location>
        <begin position="66"/>
        <end position="89"/>
    </location>
</feature>
<accession>A0A7C9M0X1</accession>
<evidence type="ECO:0000313" key="2">
    <source>
        <dbReference type="EMBL" id="MUV13908.1"/>
    </source>
</evidence>
<name>A0A7C9M0X1_9GAMM</name>
<keyword evidence="1" id="KW-0472">Membrane</keyword>
<proteinExistence type="predicted"/>
<keyword evidence="3" id="KW-1185">Reference proteome</keyword>
<dbReference type="RefSeq" id="WP_156641129.1">
    <property type="nucleotide sequence ID" value="NZ_WOXT01000001.1"/>
</dbReference>
<gene>
    <name evidence="2" type="ORF">GN331_06745</name>
</gene>
<feature type="transmembrane region" description="Helical" evidence="1">
    <location>
        <begin position="37"/>
        <end position="54"/>
    </location>
</feature>
<protein>
    <submittedName>
        <fullName evidence="2">Uncharacterized protein</fullName>
    </submittedName>
</protein>
<comment type="caution">
    <text evidence="2">The sequence shown here is derived from an EMBL/GenBank/DDBJ whole genome shotgun (WGS) entry which is preliminary data.</text>
</comment>
<feature type="transmembrane region" description="Helical" evidence="1">
    <location>
        <begin position="109"/>
        <end position="135"/>
    </location>
</feature>